<keyword evidence="9" id="KW-1185">Reference proteome</keyword>
<evidence type="ECO:0000256" key="2">
    <source>
        <dbReference type="ARBA" id="ARBA00022801"/>
    </source>
</evidence>
<dbReference type="GO" id="GO:0034477">
    <property type="term" value="P:U6 snRNA 3'-end processing"/>
    <property type="evidence" value="ECO:0007669"/>
    <property type="project" value="InterPro"/>
</dbReference>
<evidence type="ECO:0000256" key="3">
    <source>
        <dbReference type="ARBA" id="ARBA00023239"/>
    </source>
</evidence>
<keyword evidence="1" id="KW-0540">Nuclease</keyword>
<evidence type="ECO:0000256" key="1">
    <source>
        <dbReference type="ARBA" id="ARBA00022722"/>
    </source>
</evidence>
<evidence type="ECO:0000256" key="6">
    <source>
        <dbReference type="ARBA" id="ARBA00030030"/>
    </source>
</evidence>
<keyword evidence="2" id="KW-0378">Hydrolase</keyword>
<sequence length="354" mass="38179">SGACTLQAEVQYNQLDHFSTLNVLLVTASPPLPMALVDYSSSSSHSDSENDEAPSAPPAKRRKRSPGSGSQPNAPSAPSSSESGLPPLPSAFHDLYASTVRHSVVDDPALHQGRKRLIPHVVGNWPSHLYIEWHPLADQHEKLVQLVCKVNEHVGNRAKLHNFLTSDLGAPLPLHISLSRPISLSTSNKDVFLDKISSALHASAVPQFSVSPKRLKWYKSPDSNRTFLVLQVASSQASNSTGALSNPELMQLLSTCNDMVKSFNQPILYQTKETDSADEAFHISIGWALDLPVDEESNKALDAFGDEDFQSIKSWEVSVPGVKVKIGNVVSHLPLSTGAASTASKGLSKSLFGL</sequence>
<evidence type="ECO:0000256" key="4">
    <source>
        <dbReference type="ARBA" id="ARBA00023242"/>
    </source>
</evidence>
<dbReference type="GO" id="GO:0005634">
    <property type="term" value="C:nucleus"/>
    <property type="evidence" value="ECO:0007669"/>
    <property type="project" value="TreeGrafter"/>
</dbReference>
<evidence type="ECO:0000256" key="5">
    <source>
        <dbReference type="ARBA" id="ARBA00029543"/>
    </source>
</evidence>
<name>A0A9P5CFR2_9HYPO</name>
<dbReference type="AlphaFoldDB" id="A0A9P5CFR2"/>
<gene>
    <name evidence="8" type="ORF">CFAM422_004052</name>
</gene>
<feature type="compositionally biased region" description="Low complexity" evidence="7">
    <location>
        <begin position="66"/>
        <end position="85"/>
    </location>
</feature>
<feature type="non-terminal residue" evidence="8">
    <location>
        <position position="1"/>
    </location>
</feature>
<proteinExistence type="inferred from homology"/>
<dbReference type="PANTHER" id="PTHR13522">
    <property type="entry name" value="U6 SNRNA PHOSPHODIESTERASE 1"/>
    <property type="match status" value="1"/>
</dbReference>
<dbReference type="GO" id="GO:0016829">
    <property type="term" value="F:lyase activity"/>
    <property type="evidence" value="ECO:0007669"/>
    <property type="project" value="UniProtKB-KW"/>
</dbReference>
<reference evidence="8 9" key="1">
    <citation type="submission" date="2018-06" db="EMBL/GenBank/DDBJ databases">
        <title>Genome analysis of cellulolytic fungus Trichoderma lentiforme CFAM-422.</title>
        <authorList>
            <person name="Steindorff A.S."/>
            <person name="Formighieri E.F."/>
            <person name="Midorikawa G.E.O."/>
            <person name="Tamietti M.S."/>
            <person name="Ramos E.Z."/>
            <person name="Silva A.S."/>
            <person name="Bon E.P.S."/>
            <person name="Mendes T.D."/>
            <person name="Damaso M.C.T."/>
            <person name="Favaro L.C.L."/>
        </authorList>
    </citation>
    <scope>NUCLEOTIDE SEQUENCE [LARGE SCALE GENOMIC DNA]</scope>
    <source>
        <strain evidence="8 9">CFAM-422</strain>
    </source>
</reference>
<comment type="caution">
    <text evidence="8">The sequence shown here is derived from an EMBL/GenBank/DDBJ whole genome shotgun (WGS) entry which is preliminary data.</text>
</comment>
<keyword evidence="3" id="KW-0456">Lyase</keyword>
<dbReference type="PANTHER" id="PTHR13522:SF3">
    <property type="entry name" value="U6 SNRNA PHOSPHODIESTERASE 1"/>
    <property type="match status" value="1"/>
</dbReference>
<dbReference type="InterPro" id="IPR027521">
    <property type="entry name" value="Usb1"/>
</dbReference>
<evidence type="ECO:0000256" key="7">
    <source>
        <dbReference type="SAM" id="MobiDB-lite"/>
    </source>
</evidence>
<protein>
    <recommendedName>
        <fullName evidence="5">U6 snRNA phosphodiesterase 1</fullName>
    </recommendedName>
    <alternativeName>
        <fullName evidence="6">3'-5' RNA exonuclease USB1</fullName>
    </alternativeName>
</protein>
<keyword evidence="4" id="KW-0539">Nucleus</keyword>
<dbReference type="Proteomes" id="UP000801864">
    <property type="component" value="Unassembled WGS sequence"/>
</dbReference>
<dbReference type="EMBL" id="QLNT01000006">
    <property type="protein sequence ID" value="KAF3073784.1"/>
    <property type="molecule type" value="Genomic_DNA"/>
</dbReference>
<accession>A0A9P5CFR2</accession>
<dbReference type="Pfam" id="PF09749">
    <property type="entry name" value="HVSL"/>
    <property type="match status" value="1"/>
</dbReference>
<organism evidence="8 9">
    <name type="scientific">Trichoderma lentiforme</name>
    <dbReference type="NCBI Taxonomy" id="1567552"/>
    <lineage>
        <taxon>Eukaryota</taxon>
        <taxon>Fungi</taxon>
        <taxon>Dikarya</taxon>
        <taxon>Ascomycota</taxon>
        <taxon>Pezizomycotina</taxon>
        <taxon>Sordariomycetes</taxon>
        <taxon>Hypocreomycetidae</taxon>
        <taxon>Hypocreales</taxon>
        <taxon>Hypocreaceae</taxon>
        <taxon>Trichoderma</taxon>
    </lineage>
</organism>
<evidence type="ECO:0000313" key="8">
    <source>
        <dbReference type="EMBL" id="KAF3073784.1"/>
    </source>
</evidence>
<feature type="region of interest" description="Disordered" evidence="7">
    <location>
        <begin position="38"/>
        <end position="85"/>
    </location>
</feature>
<dbReference type="HAMAP" id="MF_03040">
    <property type="entry name" value="USB1"/>
    <property type="match status" value="1"/>
</dbReference>
<dbReference type="Gene3D" id="3.90.1140.10">
    <property type="entry name" value="Cyclic phosphodiesterase"/>
    <property type="match status" value="1"/>
</dbReference>
<evidence type="ECO:0000313" key="9">
    <source>
        <dbReference type="Proteomes" id="UP000801864"/>
    </source>
</evidence>
<dbReference type="GO" id="GO:0000175">
    <property type="term" value="F:3'-5'-RNA exonuclease activity"/>
    <property type="evidence" value="ECO:0007669"/>
    <property type="project" value="TreeGrafter"/>
</dbReference>